<name>A0AAW2I2P1_9NEOP</name>
<feature type="binding site" evidence="8">
    <location>
        <position position="27"/>
    </location>
    <ligand>
        <name>Zn(2+)</name>
        <dbReference type="ChEBI" id="CHEBI:29105"/>
    </ligand>
</feature>
<sequence>MAKETSRDTIERIEQIVIDFGDICRFCLTETNNNISIHDKCFSDGAKEKDEATIFDFVTKITSIRMDNLDGFPSLVCENCFNVIKMCFEFRQSCRQSDYSLRDCYEKTLQEAKAKFSLEEIKVEDNQSVEDILNLTLKQETDTDVKTENCVDGYDDKLVPKSEEESCAGRENVNLRLKFKNKQIANVKESVSILKAGNIKQKYQRISSLSERLKEAQTKLIEDILRTKDIIPTVGDGENVNVKGEKIKYSCPQCNVSFLSPEMLTYHFITSHIGEKKAQKGMNLFQCRMCKREFGYMYQLMKHYKNMHKIPMSKMSLEQLSPKNKKTANDNGKSYECLDCKPPKVFSKRNNFLRHLTQHSAVENRLKHSLPKEGSTGKFYTCTRCNFDQTFTTKFSLNRHLMNIHKLDRSEIILENGSEVPNSNGQPPEGDLGGVDAETCNTAGLNLMKMYICLDCTPLASFSDISLFIEHKAEAHDKKIEEMSLKDLTPVYVESVNVFQQNSEGNSQTFKVICKICDSPTEFYSASDFVQHMKSHHDDVPKEKWDLETKFLLDSLSGPKRRDRMWKCTECPASYSRKNSLHYHLKEKHKKVLRVGGVKCPEPDCDASFLSNRQVIQHGITVHGKYFASLHKVFKEKILHAPGETDKRVRNFECDICQKKYLGKTSLKRHIFRSHLGMSEVENAICPYCGKTFTKSLNLKSHIEFVHEALFVSCPVCKKNINFKTIGKHYKTHQASTDYELGSKNRFLCNQCGRVLKSKSGFEDHQKLHLNVRDHICDVCGSGFTTKKNLYIHKKAHDMTQKKVFECDQCDKVFTGKHTLNRHLLTHSGEKNFICEICSKCFYTLQELNRHVRYHKKEYRFDCQLCDMRFLDRSRFRHHMMRHRNIRPHKCHFCDKVFIVRRKMNLHMAARHNVEVQSTKAVWKDPKTYIPLDDLL</sequence>
<evidence type="ECO:0000256" key="1">
    <source>
        <dbReference type="ARBA" id="ARBA00004123"/>
    </source>
</evidence>
<dbReference type="Gene3D" id="3.30.160.60">
    <property type="entry name" value="Classic Zinc Finger"/>
    <property type="match status" value="9"/>
</dbReference>
<dbReference type="PROSITE" id="PS50157">
    <property type="entry name" value="ZINC_FINGER_C2H2_2"/>
    <property type="match status" value="11"/>
</dbReference>
<keyword evidence="5 8" id="KW-0862">Zinc</keyword>
<dbReference type="FunFam" id="3.30.160.60:FF:000100">
    <property type="entry name" value="Zinc finger 45-like"/>
    <property type="match status" value="1"/>
</dbReference>
<feature type="domain" description="C2H2-type" evidence="9">
    <location>
        <begin position="805"/>
        <end position="832"/>
    </location>
</feature>
<keyword evidence="4 7" id="KW-0863">Zinc-finger</keyword>
<dbReference type="Gene3D" id="3.40.1800.20">
    <property type="match status" value="1"/>
</dbReference>
<dbReference type="GO" id="GO:0000981">
    <property type="term" value="F:DNA-binding transcription factor activity, RNA polymerase II-specific"/>
    <property type="evidence" value="ECO:0007669"/>
    <property type="project" value="TreeGrafter"/>
</dbReference>
<comment type="caution">
    <text evidence="11">The sequence shown here is derived from an EMBL/GenBank/DDBJ whole genome shotgun (WGS) entry which is preliminary data.</text>
</comment>
<dbReference type="SMART" id="SM00355">
    <property type="entry name" value="ZnF_C2H2"/>
    <property type="match status" value="17"/>
</dbReference>
<evidence type="ECO:0000256" key="4">
    <source>
        <dbReference type="ARBA" id="ARBA00022771"/>
    </source>
</evidence>
<dbReference type="InterPro" id="IPR012934">
    <property type="entry name" value="Znf_AD"/>
</dbReference>
<feature type="binding site" evidence="8">
    <location>
        <position position="80"/>
    </location>
    <ligand>
        <name>Zn(2+)</name>
        <dbReference type="ChEBI" id="CHEBI:29105"/>
    </ligand>
</feature>
<feature type="domain" description="C2H2-type" evidence="9">
    <location>
        <begin position="833"/>
        <end position="860"/>
    </location>
</feature>
<evidence type="ECO:0000259" key="9">
    <source>
        <dbReference type="PROSITE" id="PS50157"/>
    </source>
</evidence>
<organism evidence="11">
    <name type="scientific">Menopon gallinae</name>
    <name type="common">poultry shaft louse</name>
    <dbReference type="NCBI Taxonomy" id="328185"/>
    <lineage>
        <taxon>Eukaryota</taxon>
        <taxon>Metazoa</taxon>
        <taxon>Ecdysozoa</taxon>
        <taxon>Arthropoda</taxon>
        <taxon>Hexapoda</taxon>
        <taxon>Insecta</taxon>
        <taxon>Pterygota</taxon>
        <taxon>Neoptera</taxon>
        <taxon>Paraneoptera</taxon>
        <taxon>Psocodea</taxon>
        <taxon>Troctomorpha</taxon>
        <taxon>Phthiraptera</taxon>
        <taxon>Amblycera</taxon>
        <taxon>Menoponidae</taxon>
        <taxon>Menopon</taxon>
    </lineage>
</organism>
<feature type="domain" description="C2H2-type" evidence="9">
    <location>
        <begin position="652"/>
        <end position="680"/>
    </location>
</feature>
<evidence type="ECO:0000313" key="11">
    <source>
        <dbReference type="EMBL" id="KAL0276003.1"/>
    </source>
</evidence>
<feature type="domain" description="C2H2-type" evidence="9">
    <location>
        <begin position="889"/>
        <end position="917"/>
    </location>
</feature>
<keyword evidence="2 8" id="KW-0479">Metal-binding</keyword>
<feature type="domain" description="C2H2-type" evidence="9">
    <location>
        <begin position="566"/>
        <end position="589"/>
    </location>
</feature>
<dbReference type="GO" id="GO:0008270">
    <property type="term" value="F:zinc ion binding"/>
    <property type="evidence" value="ECO:0007669"/>
    <property type="project" value="UniProtKB-UniRule"/>
</dbReference>
<evidence type="ECO:0000259" key="10">
    <source>
        <dbReference type="PROSITE" id="PS51915"/>
    </source>
</evidence>
<evidence type="ECO:0000256" key="6">
    <source>
        <dbReference type="ARBA" id="ARBA00023242"/>
    </source>
</evidence>
<feature type="domain" description="C2H2-type" evidence="9">
    <location>
        <begin position="684"/>
        <end position="707"/>
    </location>
</feature>
<keyword evidence="3" id="KW-0677">Repeat</keyword>
<dbReference type="PROSITE" id="PS00028">
    <property type="entry name" value="ZINC_FINGER_C2H2_1"/>
    <property type="match status" value="12"/>
</dbReference>
<evidence type="ECO:0000256" key="2">
    <source>
        <dbReference type="ARBA" id="ARBA00022723"/>
    </source>
</evidence>
<dbReference type="PROSITE" id="PS51915">
    <property type="entry name" value="ZAD"/>
    <property type="match status" value="1"/>
</dbReference>
<dbReference type="SUPFAM" id="SSF57667">
    <property type="entry name" value="beta-beta-alpha zinc fingers"/>
    <property type="match status" value="5"/>
</dbReference>
<comment type="subcellular location">
    <subcellularLocation>
        <location evidence="1">Nucleus</location>
    </subcellularLocation>
</comment>
<evidence type="ECO:0000256" key="8">
    <source>
        <dbReference type="PROSITE-ProRule" id="PRU01263"/>
    </source>
</evidence>
<feature type="domain" description="C2H2-type" evidence="9">
    <location>
        <begin position="285"/>
        <end position="308"/>
    </location>
</feature>
<accession>A0AAW2I2P1</accession>
<dbReference type="EMBL" id="JARGDH010000002">
    <property type="protein sequence ID" value="KAL0276003.1"/>
    <property type="molecule type" value="Genomic_DNA"/>
</dbReference>
<feature type="binding site" evidence="8">
    <location>
        <position position="77"/>
    </location>
    <ligand>
        <name>Zn(2+)</name>
        <dbReference type="ChEBI" id="CHEBI:29105"/>
    </ligand>
</feature>
<dbReference type="AlphaFoldDB" id="A0AAW2I2P1"/>
<feature type="domain" description="ZAD" evidence="10">
    <location>
        <begin position="22"/>
        <end position="104"/>
    </location>
</feature>
<gene>
    <name evidence="11" type="ORF">PYX00_003691</name>
</gene>
<feature type="domain" description="C2H2-type" evidence="9">
    <location>
        <begin position="861"/>
        <end position="888"/>
    </location>
</feature>
<dbReference type="Pfam" id="PF07776">
    <property type="entry name" value="zf-AD"/>
    <property type="match status" value="1"/>
</dbReference>
<protein>
    <submittedName>
        <fullName evidence="11">Uncharacterized protein</fullName>
    </submittedName>
</protein>
<dbReference type="PANTHER" id="PTHR24394">
    <property type="entry name" value="ZINC FINGER PROTEIN"/>
    <property type="match status" value="1"/>
</dbReference>
<dbReference type="SUPFAM" id="SSF57716">
    <property type="entry name" value="Glucocorticoid receptor-like (DNA-binding domain)"/>
    <property type="match status" value="1"/>
</dbReference>
<dbReference type="GO" id="GO:0005634">
    <property type="term" value="C:nucleus"/>
    <property type="evidence" value="ECO:0007669"/>
    <property type="project" value="UniProtKB-SubCell"/>
</dbReference>
<proteinExistence type="predicted"/>
<dbReference type="PANTHER" id="PTHR24394:SF29">
    <property type="entry name" value="MYONEURIN"/>
    <property type="match status" value="1"/>
</dbReference>
<keyword evidence="6" id="KW-0539">Nucleus</keyword>
<feature type="binding site" evidence="8">
    <location>
        <position position="24"/>
    </location>
    <ligand>
        <name>Zn(2+)</name>
        <dbReference type="ChEBI" id="CHEBI:29105"/>
    </ligand>
</feature>
<dbReference type="InterPro" id="IPR013087">
    <property type="entry name" value="Znf_C2H2_type"/>
</dbReference>
<dbReference type="FunFam" id="3.30.160.60:FF:000446">
    <property type="entry name" value="Zinc finger protein"/>
    <property type="match status" value="1"/>
</dbReference>
<feature type="domain" description="C2H2-type" evidence="9">
    <location>
        <begin position="775"/>
        <end position="802"/>
    </location>
</feature>
<evidence type="ECO:0000256" key="7">
    <source>
        <dbReference type="PROSITE-ProRule" id="PRU00042"/>
    </source>
</evidence>
<reference evidence="11" key="1">
    <citation type="journal article" date="2024" name="Gigascience">
        <title>Chromosome-level genome of the poultry shaft louse Menopon gallinae provides insight into the host-switching and adaptive evolution of parasitic lice.</title>
        <authorList>
            <person name="Xu Y."/>
            <person name="Ma L."/>
            <person name="Liu S."/>
            <person name="Liang Y."/>
            <person name="Liu Q."/>
            <person name="He Z."/>
            <person name="Tian L."/>
            <person name="Duan Y."/>
            <person name="Cai W."/>
            <person name="Li H."/>
            <person name="Song F."/>
        </authorList>
    </citation>
    <scope>NUCLEOTIDE SEQUENCE</scope>
    <source>
        <strain evidence="11">Cailab_2023a</strain>
    </source>
</reference>
<dbReference type="InterPro" id="IPR036236">
    <property type="entry name" value="Znf_C2H2_sf"/>
</dbReference>
<dbReference type="SMART" id="SM00868">
    <property type="entry name" value="zf-AD"/>
    <property type="match status" value="2"/>
</dbReference>
<evidence type="ECO:0000256" key="5">
    <source>
        <dbReference type="ARBA" id="ARBA00022833"/>
    </source>
</evidence>
<dbReference type="Pfam" id="PF00096">
    <property type="entry name" value="zf-C2H2"/>
    <property type="match status" value="4"/>
</dbReference>
<feature type="domain" description="C2H2-type" evidence="9">
    <location>
        <begin position="747"/>
        <end position="774"/>
    </location>
</feature>
<feature type="domain" description="C2H2-type" evidence="9">
    <location>
        <begin position="249"/>
        <end position="277"/>
    </location>
</feature>
<evidence type="ECO:0000256" key="3">
    <source>
        <dbReference type="ARBA" id="ARBA00022737"/>
    </source>
</evidence>